<sequence>MSPQARSSRASAAGHPPAKIHSKLEEESDITKAYSRVRRNFMLLFKCSSIEEPWPRARVGCRSAPACFLSKELEIYLGYLKCKENRMGRQAGRTGTVEEVPRRAAATTLI</sequence>
<accession>A0AAP0DUN4</accession>
<evidence type="ECO:0000256" key="1">
    <source>
        <dbReference type="SAM" id="MobiDB-lite"/>
    </source>
</evidence>
<keyword evidence="3" id="KW-1185">Reference proteome</keyword>
<name>A0AAP0DUN4_9MAGN</name>
<evidence type="ECO:0000313" key="2">
    <source>
        <dbReference type="EMBL" id="KAK9081416.1"/>
    </source>
</evidence>
<comment type="caution">
    <text evidence="2">The sequence shown here is derived from an EMBL/GenBank/DDBJ whole genome shotgun (WGS) entry which is preliminary data.</text>
</comment>
<dbReference type="AlphaFoldDB" id="A0AAP0DUN4"/>
<gene>
    <name evidence="2" type="ORF">Sjap_026608</name>
</gene>
<organism evidence="2 3">
    <name type="scientific">Stephania japonica</name>
    <dbReference type="NCBI Taxonomy" id="461633"/>
    <lineage>
        <taxon>Eukaryota</taxon>
        <taxon>Viridiplantae</taxon>
        <taxon>Streptophyta</taxon>
        <taxon>Embryophyta</taxon>
        <taxon>Tracheophyta</taxon>
        <taxon>Spermatophyta</taxon>
        <taxon>Magnoliopsida</taxon>
        <taxon>Ranunculales</taxon>
        <taxon>Menispermaceae</taxon>
        <taxon>Menispermoideae</taxon>
        <taxon>Cissampelideae</taxon>
        <taxon>Stephania</taxon>
    </lineage>
</organism>
<dbReference type="EMBL" id="JBBNAE010000016">
    <property type="protein sequence ID" value="KAK9081416.1"/>
    <property type="molecule type" value="Genomic_DNA"/>
</dbReference>
<feature type="region of interest" description="Disordered" evidence="1">
    <location>
        <begin position="1"/>
        <end position="25"/>
    </location>
</feature>
<protein>
    <submittedName>
        <fullName evidence="2">Uncharacterized protein</fullName>
    </submittedName>
</protein>
<proteinExistence type="predicted"/>
<dbReference type="Proteomes" id="UP001417504">
    <property type="component" value="Unassembled WGS sequence"/>
</dbReference>
<reference evidence="2 3" key="1">
    <citation type="submission" date="2024-01" db="EMBL/GenBank/DDBJ databases">
        <title>Genome assemblies of Stephania.</title>
        <authorList>
            <person name="Yang L."/>
        </authorList>
    </citation>
    <scope>NUCLEOTIDE SEQUENCE [LARGE SCALE GENOMIC DNA]</scope>
    <source>
        <strain evidence="2">QJT</strain>
        <tissue evidence="2">Leaf</tissue>
    </source>
</reference>
<feature type="compositionally biased region" description="Low complexity" evidence="1">
    <location>
        <begin position="1"/>
        <end position="13"/>
    </location>
</feature>
<evidence type="ECO:0000313" key="3">
    <source>
        <dbReference type="Proteomes" id="UP001417504"/>
    </source>
</evidence>